<dbReference type="Proteomes" id="UP001418222">
    <property type="component" value="Unassembled WGS sequence"/>
</dbReference>
<proteinExistence type="predicted"/>
<comment type="caution">
    <text evidence="1">The sequence shown here is derived from an EMBL/GenBank/DDBJ whole genome shotgun (WGS) entry which is preliminary data.</text>
</comment>
<accession>A0AAP0G082</accession>
<sequence>MTEDSLLCHEVLYPFTNIGESSLQPHYSDSVDSNKDQFKIISTTYDGFPTLDDINTDTQSDSRICNLALKIAARAGWIEHTTYKSLTGRVFSQSAAFRNHRTRQPYRKMTSFF</sequence>
<dbReference type="AlphaFoldDB" id="A0AAP0G082"/>
<dbReference type="EMBL" id="JBBWWQ010000015">
    <property type="protein sequence ID" value="KAK8928753.1"/>
    <property type="molecule type" value="Genomic_DNA"/>
</dbReference>
<reference evidence="1 2" key="1">
    <citation type="journal article" date="2022" name="Nat. Plants">
        <title>Genomes of leafy and leafless Platanthera orchids illuminate the evolution of mycoheterotrophy.</title>
        <authorList>
            <person name="Li M.H."/>
            <person name="Liu K.W."/>
            <person name="Li Z."/>
            <person name="Lu H.C."/>
            <person name="Ye Q.L."/>
            <person name="Zhang D."/>
            <person name="Wang J.Y."/>
            <person name="Li Y.F."/>
            <person name="Zhong Z.M."/>
            <person name="Liu X."/>
            <person name="Yu X."/>
            <person name="Liu D.K."/>
            <person name="Tu X.D."/>
            <person name="Liu B."/>
            <person name="Hao Y."/>
            <person name="Liao X.Y."/>
            <person name="Jiang Y.T."/>
            <person name="Sun W.H."/>
            <person name="Chen J."/>
            <person name="Chen Y.Q."/>
            <person name="Ai Y."/>
            <person name="Zhai J.W."/>
            <person name="Wu S.S."/>
            <person name="Zhou Z."/>
            <person name="Hsiao Y.Y."/>
            <person name="Wu W.L."/>
            <person name="Chen Y.Y."/>
            <person name="Lin Y.F."/>
            <person name="Hsu J.L."/>
            <person name="Li C.Y."/>
            <person name="Wang Z.W."/>
            <person name="Zhao X."/>
            <person name="Zhong W.Y."/>
            <person name="Ma X.K."/>
            <person name="Ma L."/>
            <person name="Huang J."/>
            <person name="Chen G.Z."/>
            <person name="Huang M.Z."/>
            <person name="Huang L."/>
            <person name="Peng D.H."/>
            <person name="Luo Y.B."/>
            <person name="Zou S.Q."/>
            <person name="Chen S.P."/>
            <person name="Lan S."/>
            <person name="Tsai W.C."/>
            <person name="Van de Peer Y."/>
            <person name="Liu Z.J."/>
        </authorList>
    </citation>
    <scope>NUCLEOTIDE SEQUENCE [LARGE SCALE GENOMIC DNA]</scope>
    <source>
        <strain evidence="1">Lor287</strain>
    </source>
</reference>
<gene>
    <name evidence="1" type="ORF">KSP39_PZI017113</name>
</gene>
<evidence type="ECO:0000313" key="1">
    <source>
        <dbReference type="EMBL" id="KAK8928753.1"/>
    </source>
</evidence>
<organism evidence="1 2">
    <name type="scientific">Platanthera zijinensis</name>
    <dbReference type="NCBI Taxonomy" id="2320716"/>
    <lineage>
        <taxon>Eukaryota</taxon>
        <taxon>Viridiplantae</taxon>
        <taxon>Streptophyta</taxon>
        <taxon>Embryophyta</taxon>
        <taxon>Tracheophyta</taxon>
        <taxon>Spermatophyta</taxon>
        <taxon>Magnoliopsida</taxon>
        <taxon>Liliopsida</taxon>
        <taxon>Asparagales</taxon>
        <taxon>Orchidaceae</taxon>
        <taxon>Orchidoideae</taxon>
        <taxon>Orchideae</taxon>
        <taxon>Orchidinae</taxon>
        <taxon>Platanthera</taxon>
    </lineage>
</organism>
<name>A0AAP0G082_9ASPA</name>
<keyword evidence="2" id="KW-1185">Reference proteome</keyword>
<protein>
    <submittedName>
        <fullName evidence="1">Uncharacterized protein</fullName>
    </submittedName>
</protein>
<evidence type="ECO:0000313" key="2">
    <source>
        <dbReference type="Proteomes" id="UP001418222"/>
    </source>
</evidence>